<evidence type="ECO:0000256" key="9">
    <source>
        <dbReference type="ARBA" id="ARBA00023268"/>
    </source>
</evidence>
<keyword evidence="2" id="KW-0489">Methyltransferase</keyword>
<keyword evidence="4" id="KW-0808">Transferase</keyword>
<dbReference type="eggNOG" id="COG4121">
    <property type="taxonomic scope" value="Bacteria"/>
</dbReference>
<dbReference type="NCBIfam" id="TIGR03197">
    <property type="entry name" value="MnmC_Cterm"/>
    <property type="match status" value="1"/>
</dbReference>
<dbReference type="AlphaFoldDB" id="G2KLK8"/>
<keyword evidence="6" id="KW-0819">tRNA processing</keyword>
<evidence type="ECO:0000256" key="2">
    <source>
        <dbReference type="ARBA" id="ARBA00022603"/>
    </source>
</evidence>
<keyword evidence="7" id="KW-0274">FAD</keyword>
<dbReference type="GO" id="GO:0005737">
    <property type="term" value="C:cytoplasm"/>
    <property type="evidence" value="ECO:0007669"/>
    <property type="project" value="TreeGrafter"/>
</dbReference>
<evidence type="ECO:0000256" key="1">
    <source>
        <dbReference type="ARBA" id="ARBA00022490"/>
    </source>
</evidence>
<keyword evidence="3" id="KW-0285">Flavoprotein</keyword>
<dbReference type="InterPro" id="IPR036188">
    <property type="entry name" value="FAD/NAD-bd_sf"/>
</dbReference>
<dbReference type="InterPro" id="IPR008471">
    <property type="entry name" value="MnmC-like_methylTransf"/>
</dbReference>
<organism evidence="12 13">
    <name type="scientific">Micavibrio aeruginosavorus (strain ARL-13)</name>
    <dbReference type="NCBI Taxonomy" id="856793"/>
    <lineage>
        <taxon>Bacteria</taxon>
        <taxon>Pseudomonadati</taxon>
        <taxon>Bdellovibrionota</taxon>
        <taxon>Bdellovibrionia</taxon>
        <taxon>Bdellovibrionales</taxon>
        <taxon>Pseudobdellovibrionaceae</taxon>
        <taxon>Micavibrio</taxon>
    </lineage>
</organism>
<dbReference type="InterPro" id="IPR029063">
    <property type="entry name" value="SAM-dependent_MTases_sf"/>
</dbReference>
<dbReference type="GO" id="GO:0008033">
    <property type="term" value="P:tRNA processing"/>
    <property type="evidence" value="ECO:0007669"/>
    <property type="project" value="UniProtKB-KW"/>
</dbReference>
<dbReference type="Pfam" id="PF05430">
    <property type="entry name" value="Methyltransf_30"/>
    <property type="match status" value="1"/>
</dbReference>
<protein>
    <submittedName>
        <fullName evidence="12">tRNA U-34 5-methylaminomethyl-2-thiouridine biosynthesis protein</fullName>
    </submittedName>
</protein>
<evidence type="ECO:0000256" key="5">
    <source>
        <dbReference type="ARBA" id="ARBA00022691"/>
    </source>
</evidence>
<dbReference type="NCBIfam" id="NF033855">
    <property type="entry name" value="tRNA_MNMC2"/>
    <property type="match status" value="1"/>
</dbReference>
<dbReference type="eggNOG" id="COG0665">
    <property type="taxonomic scope" value="Bacteria"/>
</dbReference>
<gene>
    <name evidence="12" type="primary">mnmC</name>
    <name evidence="12" type="ordered locus">MICA_501</name>
</gene>
<dbReference type="SUPFAM" id="SSF51905">
    <property type="entry name" value="FAD/NAD(P)-binding domain"/>
    <property type="match status" value="1"/>
</dbReference>
<dbReference type="GO" id="GO:0004808">
    <property type="term" value="F:tRNA (5-methylaminomethyl-2-thiouridylate)(34)-methyltransferase activity"/>
    <property type="evidence" value="ECO:0007669"/>
    <property type="project" value="InterPro"/>
</dbReference>
<evidence type="ECO:0000313" key="12">
    <source>
        <dbReference type="EMBL" id="AEP08838.1"/>
    </source>
</evidence>
<dbReference type="KEGG" id="mai:MICA_501"/>
<dbReference type="InterPro" id="IPR006076">
    <property type="entry name" value="FAD-dep_OxRdtase"/>
</dbReference>
<evidence type="ECO:0000256" key="8">
    <source>
        <dbReference type="ARBA" id="ARBA00023002"/>
    </source>
</evidence>
<keyword evidence="13" id="KW-1185">Reference proteome</keyword>
<dbReference type="InterPro" id="IPR017610">
    <property type="entry name" value="tRNA_S-uridine_synth_MnmC_C"/>
</dbReference>
<evidence type="ECO:0000313" key="13">
    <source>
        <dbReference type="Proteomes" id="UP000009286"/>
    </source>
</evidence>
<evidence type="ECO:0000256" key="3">
    <source>
        <dbReference type="ARBA" id="ARBA00022630"/>
    </source>
</evidence>
<dbReference type="RefSeq" id="WP_014102061.1">
    <property type="nucleotide sequence ID" value="NC_016026.1"/>
</dbReference>
<dbReference type="Pfam" id="PF01266">
    <property type="entry name" value="DAO"/>
    <property type="match status" value="1"/>
</dbReference>
<name>G2KLK8_MICAA</name>
<dbReference type="PANTHER" id="PTHR13847">
    <property type="entry name" value="SARCOSINE DEHYDROGENASE-RELATED"/>
    <property type="match status" value="1"/>
</dbReference>
<dbReference type="Gene3D" id="3.30.9.10">
    <property type="entry name" value="D-Amino Acid Oxidase, subunit A, domain 2"/>
    <property type="match status" value="1"/>
</dbReference>
<dbReference type="GO" id="GO:0016645">
    <property type="term" value="F:oxidoreductase activity, acting on the CH-NH group of donors"/>
    <property type="evidence" value="ECO:0007669"/>
    <property type="project" value="InterPro"/>
</dbReference>
<feature type="domain" description="FAD dependent oxidoreductase" evidence="10">
    <location>
        <begin position="237"/>
        <end position="563"/>
    </location>
</feature>
<reference evidence="12 13" key="1">
    <citation type="journal article" date="2011" name="BMC Genomics">
        <title>Genomic insights into an obligate epibiotic bacterial predator: Micavibrio aeruginosavorus ARL-13.</title>
        <authorList>
            <person name="Wang Z."/>
            <person name="Kadouri D."/>
            <person name="Wu M."/>
        </authorList>
    </citation>
    <scope>NUCLEOTIDE SEQUENCE [LARGE SCALE GENOMIC DNA]</scope>
    <source>
        <strain evidence="12 13">ARL-13</strain>
    </source>
</reference>
<sequence length="593" mass="63744">MIRSEIFDDIYFSAANGWAETQHVFLGGNNLAQRWAEGMADRARFTIAETGFGTGLNMLSAWALFDDVAPAHLKLDLVSFELYPLTKNQIAEVLAPWADKLGQHRIDALLRDYPIRVAGWHRIELSPRVTLTLIFDDVNAALSRVVIPGGVDAWFLDGFAPAKNPGMWTDTVFNGMARLCAPGATFATFTAAGFVKRAMRELGYTVNRKRGFGYKWHMLAGSFPGTVHAAPQSQHQKIAVIGGGLAGTSVARALVDDGHRVVLFERDDIAAGASGNVRGMINPRISALRSHDSDFYASAYARALRVAARYPGAGFAACGNLHLIRDADKEKRFTSCRDHWGWHADHMQIVDADTASAIAGVRVDDAALYLPDGRQVSPREFCRAMAQGIECRNGVDISSIVRRDDEAGGWNVGGESFDAVILAAGIDCLKHPALAALPLHTVRGQIMSVEAGTPAPRANLCFGGYIGAAQDGVQVMGSTFQKWLDTTNLRDEDNIYILDQARGAVPAFAPGPVVDARAALRCAAQDRFPVIGALMDQPGLYVTTAHGSHGIVSSVAGARILADIIGGGVWSLPGDVVEALNPGRFARRTAQKG</sequence>
<dbReference type="STRING" id="856793.MICA_501"/>
<dbReference type="Gene3D" id="3.40.50.150">
    <property type="entry name" value="Vaccinia Virus protein VP39"/>
    <property type="match status" value="1"/>
</dbReference>
<dbReference type="EMBL" id="CP002382">
    <property type="protein sequence ID" value="AEP08838.1"/>
    <property type="molecule type" value="Genomic_DNA"/>
</dbReference>
<dbReference type="PANTHER" id="PTHR13847:SF283">
    <property type="entry name" value="TRNA 5-METHYLAMINOMETHYL-2-THIOURIDINE BIOSYNTHESIS BIFUNCTIONAL PROTEIN MNMC"/>
    <property type="match status" value="1"/>
</dbReference>
<dbReference type="HAMAP" id="MF_01102">
    <property type="entry name" value="MnmC"/>
    <property type="match status" value="1"/>
</dbReference>
<keyword evidence="1" id="KW-0963">Cytoplasm</keyword>
<dbReference type="InterPro" id="IPR023032">
    <property type="entry name" value="tRNA_MAMT_biosynth_bifunc_MnmC"/>
</dbReference>
<dbReference type="Proteomes" id="UP000009286">
    <property type="component" value="Chromosome"/>
</dbReference>
<keyword evidence="9" id="KW-0511">Multifunctional enzyme</keyword>
<dbReference type="InterPro" id="IPR047785">
    <property type="entry name" value="tRNA_MNMC2"/>
</dbReference>
<evidence type="ECO:0000259" key="10">
    <source>
        <dbReference type="Pfam" id="PF01266"/>
    </source>
</evidence>
<keyword evidence="8" id="KW-0560">Oxidoreductase</keyword>
<proteinExistence type="inferred from homology"/>
<evidence type="ECO:0000256" key="6">
    <source>
        <dbReference type="ARBA" id="ARBA00022694"/>
    </source>
</evidence>
<evidence type="ECO:0000256" key="7">
    <source>
        <dbReference type="ARBA" id="ARBA00022827"/>
    </source>
</evidence>
<feature type="domain" description="MnmC-like methyltransferase" evidence="11">
    <location>
        <begin position="106"/>
        <end position="222"/>
    </location>
</feature>
<dbReference type="OrthoDB" id="9786494at2"/>
<accession>G2KLK8</accession>
<evidence type="ECO:0000256" key="4">
    <source>
        <dbReference type="ARBA" id="ARBA00022679"/>
    </source>
</evidence>
<keyword evidence="5" id="KW-0949">S-adenosyl-L-methionine</keyword>
<dbReference type="GO" id="GO:0032259">
    <property type="term" value="P:methylation"/>
    <property type="evidence" value="ECO:0007669"/>
    <property type="project" value="UniProtKB-KW"/>
</dbReference>
<dbReference type="Gene3D" id="3.50.50.60">
    <property type="entry name" value="FAD/NAD(P)-binding domain"/>
    <property type="match status" value="1"/>
</dbReference>
<dbReference type="HOGENOM" id="CLU_022427_1_0_5"/>
<evidence type="ECO:0000259" key="11">
    <source>
        <dbReference type="Pfam" id="PF05430"/>
    </source>
</evidence>